<gene>
    <name evidence="1" type="ORF">g.72523</name>
</gene>
<accession>A0A146LVS7</accession>
<sequence>MCLLLSRLVQFSPQFDTWRCSDLLDNFHRTNRRQSSSNNPPDGYEGGVATAFNLTEIHTGICCSSCGTPASVYRDLIPQCILTTFLQSGDCFVELVTKAVLIALIYNQSFRPLISALSDDPPTLVAALMVQPSTPASIHTLAQRCMYIVKNRSTLRFPNALREIRKTVFSSYSINFFHEKNELFEREVRRRSSAVHNLLDTEIPLYTCSDIHCSQREFV</sequence>
<reference evidence="1" key="1">
    <citation type="journal article" date="2016" name="Gigascience">
        <title>De novo construction of an expanded transcriptome assembly for the western tarnished plant bug, Lygus hesperus.</title>
        <authorList>
            <person name="Tassone E.E."/>
            <person name="Geib S.M."/>
            <person name="Hall B."/>
            <person name="Fabrick J.A."/>
            <person name="Brent C.S."/>
            <person name="Hull J.J."/>
        </authorList>
    </citation>
    <scope>NUCLEOTIDE SEQUENCE</scope>
</reference>
<organism evidence="1">
    <name type="scientific">Lygus hesperus</name>
    <name type="common">Western plant bug</name>
    <dbReference type="NCBI Taxonomy" id="30085"/>
    <lineage>
        <taxon>Eukaryota</taxon>
        <taxon>Metazoa</taxon>
        <taxon>Ecdysozoa</taxon>
        <taxon>Arthropoda</taxon>
        <taxon>Hexapoda</taxon>
        <taxon>Insecta</taxon>
        <taxon>Pterygota</taxon>
        <taxon>Neoptera</taxon>
        <taxon>Paraneoptera</taxon>
        <taxon>Hemiptera</taxon>
        <taxon>Heteroptera</taxon>
        <taxon>Panheteroptera</taxon>
        <taxon>Cimicomorpha</taxon>
        <taxon>Miridae</taxon>
        <taxon>Mirini</taxon>
        <taxon>Lygus</taxon>
    </lineage>
</organism>
<evidence type="ECO:0000313" key="1">
    <source>
        <dbReference type="EMBL" id="JAQ11763.1"/>
    </source>
</evidence>
<name>A0A146LVS7_LYGHE</name>
<dbReference type="EMBL" id="GDHC01006866">
    <property type="protein sequence ID" value="JAQ11763.1"/>
    <property type="molecule type" value="Transcribed_RNA"/>
</dbReference>
<proteinExistence type="predicted"/>
<dbReference type="AlphaFoldDB" id="A0A146LVS7"/>
<protein>
    <submittedName>
        <fullName evidence="1">Uncharacterized protein</fullName>
    </submittedName>
</protein>